<keyword evidence="2" id="KW-1185">Reference proteome</keyword>
<gene>
    <name evidence="1" type="ORF">C1645_822154</name>
</gene>
<sequence>MFQNPDTKALNDNYYEECGKKYTDIKYKKQLNINKYDEVIFEWIPYNQFKNIREISYDIEITLYSAMWENEDGSLNNWAKNNYKAGNILIEYDGKYPFISDMGLCGEVVI</sequence>
<dbReference type="Proteomes" id="UP000265703">
    <property type="component" value="Unassembled WGS sequence"/>
</dbReference>
<proteinExistence type="predicted"/>
<reference evidence="1 2" key="1">
    <citation type="submission" date="2018-06" db="EMBL/GenBank/DDBJ databases">
        <title>Comparative genomics reveals the genomic features of Rhizophagus irregularis, R. cerebriforme, R. diaphanum and Gigaspora rosea, and their symbiotic lifestyle signature.</title>
        <authorList>
            <person name="Morin E."/>
            <person name="San Clemente H."/>
            <person name="Chen E.C.H."/>
            <person name="De La Providencia I."/>
            <person name="Hainaut M."/>
            <person name="Kuo A."/>
            <person name="Kohler A."/>
            <person name="Murat C."/>
            <person name="Tang N."/>
            <person name="Roy S."/>
            <person name="Loubradou J."/>
            <person name="Henrissat B."/>
            <person name="Grigoriev I.V."/>
            <person name="Corradi N."/>
            <person name="Roux C."/>
            <person name="Martin F.M."/>
        </authorList>
    </citation>
    <scope>NUCLEOTIDE SEQUENCE [LARGE SCALE GENOMIC DNA]</scope>
    <source>
        <strain evidence="1 2">DAOM 227022</strain>
    </source>
</reference>
<comment type="caution">
    <text evidence="1">The sequence shown here is derived from an EMBL/GenBank/DDBJ whole genome shotgun (WGS) entry which is preliminary data.</text>
</comment>
<accession>A0A397T0I8</accession>
<organism evidence="1 2">
    <name type="scientific">Glomus cerebriforme</name>
    <dbReference type="NCBI Taxonomy" id="658196"/>
    <lineage>
        <taxon>Eukaryota</taxon>
        <taxon>Fungi</taxon>
        <taxon>Fungi incertae sedis</taxon>
        <taxon>Mucoromycota</taxon>
        <taxon>Glomeromycotina</taxon>
        <taxon>Glomeromycetes</taxon>
        <taxon>Glomerales</taxon>
        <taxon>Glomeraceae</taxon>
        <taxon>Glomus</taxon>
    </lineage>
</organism>
<protein>
    <submittedName>
        <fullName evidence="1">Uncharacterized protein</fullName>
    </submittedName>
</protein>
<name>A0A397T0I8_9GLOM</name>
<dbReference type="OrthoDB" id="2425401at2759"/>
<dbReference type="AlphaFoldDB" id="A0A397T0I8"/>
<evidence type="ECO:0000313" key="1">
    <source>
        <dbReference type="EMBL" id="RIA91362.1"/>
    </source>
</evidence>
<evidence type="ECO:0000313" key="2">
    <source>
        <dbReference type="Proteomes" id="UP000265703"/>
    </source>
</evidence>
<dbReference type="EMBL" id="QKYT01000154">
    <property type="protein sequence ID" value="RIA91362.1"/>
    <property type="molecule type" value="Genomic_DNA"/>
</dbReference>